<evidence type="ECO:0000313" key="3">
    <source>
        <dbReference type="Proteomes" id="UP000019473"/>
    </source>
</evidence>
<dbReference type="GO" id="GO:0016616">
    <property type="term" value="F:oxidoreductase activity, acting on the CH-OH group of donors, NAD or NADP as acceptor"/>
    <property type="evidence" value="ECO:0007669"/>
    <property type="project" value="InterPro"/>
</dbReference>
<accession>W9W765</accession>
<dbReference type="Gene3D" id="3.40.50.720">
    <property type="entry name" value="NAD(P)-binding Rossmann-like Domain"/>
    <property type="match status" value="1"/>
</dbReference>
<keyword evidence="3" id="KW-1185">Reference proteome</keyword>
<dbReference type="STRING" id="1182544.W9W765"/>
<comment type="caution">
    <text evidence="2">The sequence shown here is derived from an EMBL/GenBank/DDBJ whole genome shotgun (WGS) entry which is preliminary data.</text>
</comment>
<dbReference type="SUPFAM" id="SSF52283">
    <property type="entry name" value="Formate/glycerate dehydrogenase catalytic domain-like"/>
    <property type="match status" value="1"/>
</dbReference>
<dbReference type="VEuPathDB" id="FungiDB:A1O7_04508"/>
<dbReference type="InterPro" id="IPR006139">
    <property type="entry name" value="D-isomer_2_OHA_DH_cat_dom"/>
</dbReference>
<dbReference type="GO" id="GO:0051287">
    <property type="term" value="F:NAD binding"/>
    <property type="evidence" value="ECO:0007669"/>
    <property type="project" value="InterPro"/>
</dbReference>
<proteinExistence type="predicted"/>
<sequence>MTLASEEARRKPFIVSLGDPKHVGEDFLQDFTRDFDFEVLPATNRKETQDLLPRLIAKGRPIDGFIIRMGTIPYEPFDEDLLGALLPSCKIIASASAGYNEFDVDWMTRNNVW</sequence>
<dbReference type="AlphaFoldDB" id="W9W765"/>
<dbReference type="RefSeq" id="XP_007756709.1">
    <property type="nucleotide sequence ID" value="XM_007758519.1"/>
</dbReference>
<dbReference type="HOGENOM" id="CLU_2145566_0_0_1"/>
<organism evidence="2 3">
    <name type="scientific">Cladophialophora yegresii CBS 114405</name>
    <dbReference type="NCBI Taxonomy" id="1182544"/>
    <lineage>
        <taxon>Eukaryota</taxon>
        <taxon>Fungi</taxon>
        <taxon>Dikarya</taxon>
        <taxon>Ascomycota</taxon>
        <taxon>Pezizomycotina</taxon>
        <taxon>Eurotiomycetes</taxon>
        <taxon>Chaetothyriomycetidae</taxon>
        <taxon>Chaetothyriales</taxon>
        <taxon>Herpotrichiellaceae</taxon>
        <taxon>Cladophialophora</taxon>
    </lineage>
</organism>
<protein>
    <recommendedName>
        <fullName evidence="1">D-isomer specific 2-hydroxyacid dehydrogenase catalytic domain-containing protein</fullName>
    </recommendedName>
</protein>
<reference evidence="2 3" key="1">
    <citation type="submission" date="2013-03" db="EMBL/GenBank/DDBJ databases">
        <title>The Genome Sequence of Cladophialophora yegresii CBS 114405.</title>
        <authorList>
            <consortium name="The Broad Institute Genomics Platform"/>
            <person name="Cuomo C."/>
            <person name="de Hoog S."/>
            <person name="Gorbushina A."/>
            <person name="Walker B."/>
            <person name="Young S.K."/>
            <person name="Zeng Q."/>
            <person name="Gargeya S."/>
            <person name="Fitzgerald M."/>
            <person name="Haas B."/>
            <person name="Abouelleil A."/>
            <person name="Allen A.W."/>
            <person name="Alvarado L."/>
            <person name="Arachchi H.M."/>
            <person name="Berlin A.M."/>
            <person name="Chapman S.B."/>
            <person name="Gainer-Dewar J."/>
            <person name="Goldberg J."/>
            <person name="Griggs A."/>
            <person name="Gujja S."/>
            <person name="Hansen M."/>
            <person name="Howarth C."/>
            <person name="Imamovic A."/>
            <person name="Ireland A."/>
            <person name="Larimer J."/>
            <person name="McCowan C."/>
            <person name="Murphy C."/>
            <person name="Pearson M."/>
            <person name="Poon T.W."/>
            <person name="Priest M."/>
            <person name="Roberts A."/>
            <person name="Saif S."/>
            <person name="Shea T."/>
            <person name="Sisk P."/>
            <person name="Sykes S."/>
            <person name="Wortman J."/>
            <person name="Nusbaum C."/>
            <person name="Birren B."/>
        </authorList>
    </citation>
    <scope>NUCLEOTIDE SEQUENCE [LARGE SCALE GENOMIC DNA]</scope>
    <source>
        <strain evidence="2 3">CBS 114405</strain>
    </source>
</reference>
<evidence type="ECO:0000313" key="2">
    <source>
        <dbReference type="EMBL" id="EXJ60356.1"/>
    </source>
</evidence>
<feature type="domain" description="D-isomer specific 2-hydroxyacid dehydrogenase catalytic" evidence="1">
    <location>
        <begin position="26"/>
        <end position="112"/>
    </location>
</feature>
<dbReference type="EMBL" id="AMGW01000003">
    <property type="protein sequence ID" value="EXJ60356.1"/>
    <property type="molecule type" value="Genomic_DNA"/>
</dbReference>
<dbReference type="Proteomes" id="UP000019473">
    <property type="component" value="Unassembled WGS sequence"/>
</dbReference>
<evidence type="ECO:0000259" key="1">
    <source>
        <dbReference type="Pfam" id="PF00389"/>
    </source>
</evidence>
<dbReference type="Pfam" id="PF00389">
    <property type="entry name" value="2-Hacid_dh"/>
    <property type="match status" value="1"/>
</dbReference>
<dbReference type="OrthoDB" id="9991913at2759"/>
<dbReference type="GeneID" id="19179094"/>
<gene>
    <name evidence="2" type="ORF">A1O7_04508</name>
</gene>
<dbReference type="eggNOG" id="KOG0069">
    <property type="taxonomic scope" value="Eukaryota"/>
</dbReference>
<name>W9W765_9EURO</name>